<gene>
    <name evidence="1" type="ORF">OBE_15198</name>
</gene>
<evidence type="ECO:0000313" key="1">
    <source>
        <dbReference type="EMBL" id="EKC48426.1"/>
    </source>
</evidence>
<evidence type="ECO:0008006" key="2">
    <source>
        <dbReference type="Google" id="ProtNLM"/>
    </source>
</evidence>
<reference evidence="1" key="1">
    <citation type="journal article" date="2013" name="Environ. Microbiol.">
        <title>Microbiota from the distal guts of lean and obese adolescents exhibit partial functional redundancy besides clear differences in community structure.</title>
        <authorList>
            <person name="Ferrer M."/>
            <person name="Ruiz A."/>
            <person name="Lanza F."/>
            <person name="Haange S.B."/>
            <person name="Oberbach A."/>
            <person name="Till H."/>
            <person name="Bargiela R."/>
            <person name="Campoy C."/>
            <person name="Segura M.T."/>
            <person name="Richter M."/>
            <person name="von Bergen M."/>
            <person name="Seifert J."/>
            <person name="Suarez A."/>
        </authorList>
    </citation>
    <scope>NUCLEOTIDE SEQUENCE</scope>
</reference>
<accession>K1SM68</accession>
<name>K1SM68_9ZZZZ</name>
<sequence length="117" mass="13191">GAMTKKRRRPIHLHVMVSEEEQALIQERMAEAGIRNMGAYMRKMALSGYVLHVDLSPVRELVSLQRRCSNNLNQVAIQANTYGAIYPEELAALQRDYAALWGPLSDLLKQLSALVEL</sequence>
<proteinExistence type="predicted"/>
<dbReference type="AlphaFoldDB" id="K1SM68"/>
<dbReference type="EMBL" id="AJWZ01010443">
    <property type="protein sequence ID" value="EKC48426.1"/>
    <property type="molecule type" value="Genomic_DNA"/>
</dbReference>
<protein>
    <recommendedName>
        <fullName evidence="2">Plasmid mobilization relaxosome protein MobC</fullName>
    </recommendedName>
</protein>
<organism evidence="1">
    <name type="scientific">human gut metagenome</name>
    <dbReference type="NCBI Taxonomy" id="408170"/>
    <lineage>
        <taxon>unclassified sequences</taxon>
        <taxon>metagenomes</taxon>
        <taxon>organismal metagenomes</taxon>
    </lineage>
</organism>
<dbReference type="InterPro" id="IPR053842">
    <property type="entry name" value="NikA-like"/>
</dbReference>
<dbReference type="Pfam" id="PF21983">
    <property type="entry name" value="NikA-like"/>
    <property type="match status" value="1"/>
</dbReference>
<feature type="non-terminal residue" evidence="1">
    <location>
        <position position="1"/>
    </location>
</feature>
<comment type="caution">
    <text evidence="1">The sequence shown here is derived from an EMBL/GenBank/DDBJ whole genome shotgun (WGS) entry which is preliminary data.</text>
</comment>